<keyword evidence="8" id="KW-0597">Phosphoprotein</keyword>
<evidence type="ECO:0000256" key="8">
    <source>
        <dbReference type="ARBA" id="ARBA00022553"/>
    </source>
</evidence>
<dbReference type="InterPro" id="IPR036866">
    <property type="entry name" value="RibonucZ/Hydroxyglut_hydro"/>
</dbReference>
<evidence type="ECO:0000256" key="14">
    <source>
        <dbReference type="ARBA" id="ARBA00022833"/>
    </source>
</evidence>
<evidence type="ECO:0000256" key="13">
    <source>
        <dbReference type="ARBA" id="ARBA00022801"/>
    </source>
</evidence>
<dbReference type="EC" id="3.1.26.11" evidence="6"/>
<keyword evidence="16" id="KW-0496">Mitochondrion</keyword>
<dbReference type="Gene3D" id="3.60.15.10">
    <property type="entry name" value="Ribonuclease Z/Hydroxyacylglutathione hydrolase-like"/>
    <property type="match status" value="2"/>
</dbReference>
<dbReference type="Pfam" id="PF23023">
    <property type="entry name" value="Anti-Pycsar_Apyc1"/>
    <property type="match status" value="1"/>
</dbReference>
<dbReference type="AlphaFoldDB" id="A0A5N5THN4"/>
<feature type="domain" description="tRNase Z endonuclease" evidence="24">
    <location>
        <begin position="35"/>
        <end position="82"/>
    </location>
</feature>
<gene>
    <name evidence="25" type="primary">JhI-1_2</name>
    <name evidence="25" type="ORF">Anas_01376</name>
</gene>
<evidence type="ECO:0000256" key="10">
    <source>
        <dbReference type="ARBA" id="ARBA00022722"/>
    </source>
</evidence>
<evidence type="ECO:0000313" key="25">
    <source>
        <dbReference type="EMBL" id="KAB7505689.1"/>
    </source>
</evidence>
<dbReference type="CDD" id="cd07718">
    <property type="entry name" value="RNaseZ_ELAC1_ELAC2-C-term-like_MBL-fold"/>
    <property type="match status" value="1"/>
</dbReference>
<evidence type="ECO:0000256" key="21">
    <source>
        <dbReference type="ARBA" id="ARBA00032616"/>
    </source>
</evidence>
<keyword evidence="12" id="KW-0255">Endonuclease</keyword>
<keyword evidence="26" id="KW-1185">Reference proteome</keyword>
<comment type="subcellular location">
    <subcellularLocation>
        <location evidence="4">Mitochondrion matrix</location>
    </subcellularLocation>
    <subcellularLocation>
        <location evidence="3">Nucleus</location>
    </subcellularLocation>
</comment>
<keyword evidence="14" id="KW-0862">Zinc</keyword>
<dbReference type="SUPFAM" id="SSF56281">
    <property type="entry name" value="Metallo-hydrolase/oxidoreductase"/>
    <property type="match status" value="2"/>
</dbReference>
<dbReference type="PANTHER" id="PTHR12553:SF49">
    <property type="entry name" value="ZINC PHOSPHODIESTERASE ELAC PROTEIN 2"/>
    <property type="match status" value="1"/>
</dbReference>
<keyword evidence="9" id="KW-0819">tRNA processing</keyword>
<dbReference type="OrthoDB" id="6372711at2759"/>
<dbReference type="GO" id="GO:1990180">
    <property type="term" value="P:mitochondrial tRNA 3'-end processing"/>
    <property type="evidence" value="ECO:0007669"/>
    <property type="project" value="TreeGrafter"/>
</dbReference>
<name>A0A5N5THN4_9CRUS</name>
<dbReference type="InterPro" id="IPR027794">
    <property type="entry name" value="tRNase_Z_dom"/>
</dbReference>
<evidence type="ECO:0000256" key="17">
    <source>
        <dbReference type="ARBA" id="ARBA00023242"/>
    </source>
</evidence>
<evidence type="ECO:0000256" key="15">
    <source>
        <dbReference type="ARBA" id="ARBA00022946"/>
    </source>
</evidence>
<evidence type="ECO:0000313" key="26">
    <source>
        <dbReference type="Proteomes" id="UP000326759"/>
    </source>
</evidence>
<comment type="catalytic activity">
    <reaction evidence="1">
        <text>Endonucleolytic cleavage of RNA, removing extra 3' nucleotides from tRNA precursor, generating 3' termini of tRNAs. A 3'-hydroxy group is left at the tRNA terminus and a 5'-phosphoryl group is left at the trailer molecule.</text>
        <dbReference type="EC" id="3.1.26.11"/>
    </reaction>
</comment>
<evidence type="ECO:0000256" key="16">
    <source>
        <dbReference type="ARBA" id="ARBA00023128"/>
    </source>
</evidence>
<dbReference type="GO" id="GO:0042781">
    <property type="term" value="F:3'-tRNA processing endoribonuclease activity"/>
    <property type="evidence" value="ECO:0007669"/>
    <property type="project" value="UniProtKB-EC"/>
</dbReference>
<dbReference type="GO" id="GO:0005634">
    <property type="term" value="C:nucleus"/>
    <property type="evidence" value="ECO:0007669"/>
    <property type="project" value="UniProtKB-SubCell"/>
</dbReference>
<protein>
    <recommendedName>
        <fullName evidence="7">Zinc phosphodiesterase ELAC protein 2</fullName>
        <ecNumber evidence="6">3.1.26.11</ecNumber>
    </recommendedName>
    <alternativeName>
        <fullName evidence="21">ElaC homolog protein 2</fullName>
    </alternativeName>
    <alternativeName>
        <fullName evidence="19">Ribonuclease Z 2</fullName>
    </alternativeName>
    <alternativeName>
        <fullName evidence="20">tRNA 3 endonuclease 2</fullName>
    </alternativeName>
    <alternativeName>
        <fullName evidence="18">tRNase Z 2</fullName>
    </alternativeName>
</protein>
<evidence type="ECO:0000256" key="9">
    <source>
        <dbReference type="ARBA" id="ARBA00022694"/>
    </source>
</evidence>
<comment type="caution">
    <text evidence="25">The sequence shown here is derived from an EMBL/GenBank/DDBJ whole genome shotgun (WGS) entry which is preliminary data.</text>
</comment>
<dbReference type="PANTHER" id="PTHR12553">
    <property type="entry name" value="ZINC PHOSPHODIESTERASE ELAC PROTEIN 2"/>
    <property type="match status" value="1"/>
</dbReference>
<evidence type="ECO:0000256" key="22">
    <source>
        <dbReference type="ARBA" id="ARBA00046098"/>
    </source>
</evidence>
<dbReference type="GO" id="GO:0042645">
    <property type="term" value="C:mitochondrial nucleoid"/>
    <property type="evidence" value="ECO:0007669"/>
    <property type="project" value="UniProtKB-ARBA"/>
</dbReference>
<evidence type="ECO:0000256" key="1">
    <source>
        <dbReference type="ARBA" id="ARBA00000402"/>
    </source>
</evidence>
<dbReference type="GO" id="GO:0046872">
    <property type="term" value="F:metal ion binding"/>
    <property type="evidence" value="ECO:0007669"/>
    <property type="project" value="UniProtKB-KW"/>
</dbReference>
<keyword evidence="11" id="KW-0479">Metal-binding</keyword>
<evidence type="ECO:0000256" key="11">
    <source>
        <dbReference type="ARBA" id="ARBA00022723"/>
    </source>
</evidence>
<evidence type="ECO:0000256" key="2">
    <source>
        <dbReference type="ARBA" id="ARBA00001947"/>
    </source>
</evidence>
<evidence type="ECO:0000256" key="7">
    <source>
        <dbReference type="ARBA" id="ARBA00013357"/>
    </source>
</evidence>
<dbReference type="Proteomes" id="UP000326759">
    <property type="component" value="Unassembled WGS sequence"/>
</dbReference>
<evidence type="ECO:0000256" key="19">
    <source>
        <dbReference type="ARBA" id="ARBA00030729"/>
    </source>
</evidence>
<dbReference type="FunFam" id="3.60.15.10:FF:000014">
    <property type="entry name" value="Zinc phosphodiesterase ELAC protein 2"/>
    <property type="match status" value="1"/>
</dbReference>
<keyword evidence="13" id="KW-0378">Hydrolase</keyword>
<dbReference type="EMBL" id="SEYY01001142">
    <property type="protein sequence ID" value="KAB7505689.1"/>
    <property type="molecule type" value="Genomic_DNA"/>
</dbReference>
<comment type="function">
    <text evidence="22">Zinc phosphodiesterase, which displays mitochondrial tRNA 3'-processing endonuclease activity. Involved in tRNA maturation, by removing a 3'-trailer from precursor tRNA. Associates with mitochondrial DNA complexes at the nucleoids to initiate RNA processing and ribosome assembly.</text>
</comment>
<evidence type="ECO:0000256" key="12">
    <source>
        <dbReference type="ARBA" id="ARBA00022759"/>
    </source>
</evidence>
<keyword evidence="17" id="KW-0539">Nucleus</keyword>
<reference evidence="25 26" key="1">
    <citation type="journal article" date="2019" name="PLoS Biol.">
        <title>Sex chromosomes control vertical transmission of feminizing Wolbachia symbionts in an isopod.</title>
        <authorList>
            <person name="Becking T."/>
            <person name="Chebbi M.A."/>
            <person name="Giraud I."/>
            <person name="Moumen B."/>
            <person name="Laverre T."/>
            <person name="Caubet Y."/>
            <person name="Peccoud J."/>
            <person name="Gilbert C."/>
            <person name="Cordaux R."/>
        </authorList>
    </citation>
    <scope>NUCLEOTIDE SEQUENCE [LARGE SCALE GENOMIC DNA]</scope>
    <source>
        <strain evidence="25">ANa2</strain>
        <tissue evidence="25">Whole body excluding digestive tract and cuticle</tissue>
    </source>
</reference>
<evidence type="ECO:0000256" key="18">
    <source>
        <dbReference type="ARBA" id="ARBA00030689"/>
    </source>
</evidence>
<evidence type="ECO:0000256" key="5">
    <source>
        <dbReference type="ARBA" id="ARBA00007823"/>
    </source>
</evidence>
<evidence type="ECO:0000256" key="20">
    <source>
        <dbReference type="ARBA" id="ARBA00032104"/>
    </source>
</evidence>
<proteinExistence type="inferred from homology"/>
<sequence length="751" mass="85294">MTEPTKFKKKNFKPNYASTIYLQVIGSGAPGAPKSLFLFTDHCRYLFNCGEGTQRLASEHKVKLSMTEHILITHKSWENVGGLLGTLLTLQDAGVSTIAVHGPSHLETFYNDTKGFSLFNNLKVNYKEYKSNEKVIEEGPIEIEAVSLVIPSNTENFSSQKFENHENTEVDKRLALSYICKASPKPGALLPERCREFGVPLGPLMGELKKGNDVVLSNGSTVKAKDVTEPTTSGVIFLVVDVPEKSYLPVLTSTEAFFKHQKLKGCRIEDVAEVVVHFTPLEVVEEPEYQEWVRNFGPATSHIYINERNSCMGSESVHKIQYKLNHLYPPSFPILKDIRFIVNNNEYEEPSSVYKKRKVEPEEQVEAEKYILNNMNDQFLSFTCLTYHIRPLNRFDRSKRIEINPSEYIKECYSVEDFNTSYCEAVNKVEKSKLSFSTHLKEMFPYFLFLGTGSCIPNKTRNTSGIAVFINSKSTMLFDCGEGTYGQLVRHLGNASTTKFLLSLSVVFISHKHADHHIGLIRILLARKKALENAGLRVSKLILLAPTNILYYLKSYSKYFEPICDVFILFSNELFIKEKNNSELEEKIKILKSFGIESFETCFVHHCSFAYGMTVTVENGFKITYSGDTMPCQSLVNIGLNCDILIHEATMEDDLKEDAKAKRHSTTSEAIDIGNQMNAKYIILTHFSQRYAKVPLLDIVPENVIIAFDNMVVHLSDLPCLSHLYPTYKLIFSEDIEEILKKKAKRNNEIK</sequence>
<keyword evidence="15" id="KW-0809">Transit peptide</keyword>
<comment type="subunit">
    <text evidence="23">Homodimer. Interacts with PTCD1.</text>
</comment>
<comment type="similarity">
    <text evidence="5">Belongs to the RNase Z family.</text>
</comment>
<evidence type="ECO:0000256" key="4">
    <source>
        <dbReference type="ARBA" id="ARBA00004305"/>
    </source>
</evidence>
<evidence type="ECO:0000256" key="6">
    <source>
        <dbReference type="ARBA" id="ARBA00012477"/>
    </source>
</evidence>
<evidence type="ECO:0000259" key="24">
    <source>
        <dbReference type="Pfam" id="PF13691"/>
    </source>
</evidence>
<organism evidence="25 26">
    <name type="scientific">Armadillidium nasatum</name>
    <dbReference type="NCBI Taxonomy" id="96803"/>
    <lineage>
        <taxon>Eukaryota</taxon>
        <taxon>Metazoa</taxon>
        <taxon>Ecdysozoa</taxon>
        <taxon>Arthropoda</taxon>
        <taxon>Crustacea</taxon>
        <taxon>Multicrustacea</taxon>
        <taxon>Malacostraca</taxon>
        <taxon>Eumalacostraca</taxon>
        <taxon>Peracarida</taxon>
        <taxon>Isopoda</taxon>
        <taxon>Oniscidea</taxon>
        <taxon>Crinocheta</taxon>
        <taxon>Armadillidiidae</taxon>
        <taxon>Armadillidium</taxon>
    </lineage>
</organism>
<accession>A0A5N5THN4</accession>
<keyword evidence="10" id="KW-0540">Nuclease</keyword>
<dbReference type="InterPro" id="IPR047151">
    <property type="entry name" value="RNZ2-like"/>
</dbReference>
<dbReference type="Pfam" id="PF13691">
    <property type="entry name" value="Lactamase_B_4"/>
    <property type="match status" value="1"/>
</dbReference>
<evidence type="ECO:0000256" key="3">
    <source>
        <dbReference type="ARBA" id="ARBA00004123"/>
    </source>
</evidence>
<comment type="cofactor">
    <cofactor evidence="2">
        <name>Zn(2+)</name>
        <dbReference type="ChEBI" id="CHEBI:29105"/>
    </cofactor>
</comment>
<evidence type="ECO:0000256" key="23">
    <source>
        <dbReference type="ARBA" id="ARBA00047136"/>
    </source>
</evidence>